<dbReference type="EMBL" id="JBBNAF010000003">
    <property type="protein sequence ID" value="KAK9160509.1"/>
    <property type="molecule type" value="Genomic_DNA"/>
</dbReference>
<comment type="caution">
    <text evidence="2">The sequence shown here is derived from an EMBL/GenBank/DDBJ whole genome shotgun (WGS) entry which is preliminary data.</text>
</comment>
<evidence type="ECO:0000313" key="3">
    <source>
        <dbReference type="Proteomes" id="UP001420932"/>
    </source>
</evidence>
<evidence type="ECO:0000313" key="2">
    <source>
        <dbReference type="EMBL" id="KAK9160509.1"/>
    </source>
</evidence>
<organism evidence="2 3">
    <name type="scientific">Stephania yunnanensis</name>
    <dbReference type="NCBI Taxonomy" id="152371"/>
    <lineage>
        <taxon>Eukaryota</taxon>
        <taxon>Viridiplantae</taxon>
        <taxon>Streptophyta</taxon>
        <taxon>Embryophyta</taxon>
        <taxon>Tracheophyta</taxon>
        <taxon>Spermatophyta</taxon>
        <taxon>Magnoliopsida</taxon>
        <taxon>Ranunculales</taxon>
        <taxon>Menispermaceae</taxon>
        <taxon>Menispermoideae</taxon>
        <taxon>Cissampelideae</taxon>
        <taxon>Stephania</taxon>
    </lineage>
</organism>
<sequence length="114" mass="13408">MASYNYHYNKCTKRAYRPNRANKQIEQKWLLERFPEWFCNQFDYGGISPRFLIIDDGCQSISLDGEEPFEDARNLVLGRSQMTARLCSFKENGKFRKYNVGTMLGENSLSFDLK</sequence>
<name>A0AAP0PZQ4_9MAGN</name>
<evidence type="ECO:0000256" key="1">
    <source>
        <dbReference type="ARBA" id="ARBA00023277"/>
    </source>
</evidence>
<reference evidence="2 3" key="1">
    <citation type="submission" date="2024-01" db="EMBL/GenBank/DDBJ databases">
        <title>Genome assemblies of Stephania.</title>
        <authorList>
            <person name="Yang L."/>
        </authorList>
    </citation>
    <scope>NUCLEOTIDE SEQUENCE [LARGE SCALE GENOMIC DNA]</scope>
    <source>
        <strain evidence="2">YNDBR</strain>
        <tissue evidence="2">Leaf</tissue>
    </source>
</reference>
<dbReference type="Proteomes" id="UP001420932">
    <property type="component" value="Unassembled WGS sequence"/>
</dbReference>
<dbReference type="AlphaFoldDB" id="A0AAP0PZQ4"/>
<proteinExistence type="predicted"/>
<keyword evidence="3" id="KW-1185">Reference proteome</keyword>
<accession>A0AAP0PZQ4</accession>
<gene>
    <name evidence="2" type="ORF">Syun_006850</name>
</gene>
<protein>
    <submittedName>
        <fullName evidence="2">Uncharacterized protein</fullName>
    </submittedName>
</protein>
<keyword evidence="1" id="KW-0119">Carbohydrate metabolism</keyword>
<dbReference type="Pfam" id="PF05691">
    <property type="entry name" value="Raffinose_syn"/>
    <property type="match status" value="1"/>
</dbReference>
<dbReference type="InterPro" id="IPR008811">
    <property type="entry name" value="Glycosyl_hydrolases_36"/>
</dbReference>